<comment type="caution">
    <text evidence="1">The sequence shown here is derived from an EMBL/GenBank/DDBJ whole genome shotgun (WGS) entry which is preliminary data.</text>
</comment>
<gene>
    <name evidence="1" type="ORF">Vqi01_54220</name>
</gene>
<accession>A0ABQ4JIS2</accession>
<evidence type="ECO:0000313" key="2">
    <source>
        <dbReference type="Proteomes" id="UP000653076"/>
    </source>
</evidence>
<evidence type="ECO:0000313" key="1">
    <source>
        <dbReference type="EMBL" id="GIJ30260.1"/>
    </source>
</evidence>
<protein>
    <submittedName>
        <fullName evidence="1">Uncharacterized protein</fullName>
    </submittedName>
</protein>
<sequence length="80" mass="8765">MRNELRCDHNAPTPEVTAVSCLRNGRQVNSARHPASRKARIDHATCGAAQASRAGRTGKHLRVRGMAFLLWTEGGVAIRF</sequence>
<reference evidence="1 2" key="1">
    <citation type="submission" date="2021-01" db="EMBL/GenBank/DDBJ databases">
        <title>Whole genome shotgun sequence of Verrucosispora qiuiae NBRC 106684.</title>
        <authorList>
            <person name="Komaki H."/>
            <person name="Tamura T."/>
        </authorList>
    </citation>
    <scope>NUCLEOTIDE SEQUENCE [LARGE SCALE GENOMIC DNA]</scope>
    <source>
        <strain evidence="1 2">NBRC 106684</strain>
    </source>
</reference>
<dbReference type="EMBL" id="BOPC01000103">
    <property type="protein sequence ID" value="GIJ30260.1"/>
    <property type="molecule type" value="Genomic_DNA"/>
</dbReference>
<name>A0ABQ4JIS2_9ACTN</name>
<organism evidence="1 2">
    <name type="scientific">Micromonospora qiuiae</name>
    <dbReference type="NCBI Taxonomy" id="502268"/>
    <lineage>
        <taxon>Bacteria</taxon>
        <taxon>Bacillati</taxon>
        <taxon>Actinomycetota</taxon>
        <taxon>Actinomycetes</taxon>
        <taxon>Micromonosporales</taxon>
        <taxon>Micromonosporaceae</taxon>
        <taxon>Micromonospora</taxon>
    </lineage>
</organism>
<proteinExistence type="predicted"/>
<keyword evidence="2" id="KW-1185">Reference proteome</keyword>
<dbReference type="Proteomes" id="UP000653076">
    <property type="component" value="Unassembled WGS sequence"/>
</dbReference>